<name>A0A3P7IG93_STRVU</name>
<dbReference type="GO" id="GO:0140359">
    <property type="term" value="F:ABC-type transporter activity"/>
    <property type="evidence" value="ECO:0007669"/>
    <property type="project" value="InterPro"/>
</dbReference>
<dbReference type="OrthoDB" id="5849106at2759"/>
<dbReference type="Proteomes" id="UP000270094">
    <property type="component" value="Unassembled WGS sequence"/>
</dbReference>
<keyword evidence="2" id="KW-1185">Reference proteome</keyword>
<proteinExistence type="predicted"/>
<dbReference type="SUPFAM" id="SSF52540">
    <property type="entry name" value="P-loop containing nucleoside triphosphate hydrolases"/>
    <property type="match status" value="1"/>
</dbReference>
<dbReference type="PANTHER" id="PTHR19229">
    <property type="entry name" value="ATP-BINDING CASSETTE TRANSPORTER SUBFAMILY A ABCA"/>
    <property type="match status" value="1"/>
</dbReference>
<dbReference type="GO" id="GO:0016020">
    <property type="term" value="C:membrane"/>
    <property type="evidence" value="ECO:0007669"/>
    <property type="project" value="InterPro"/>
</dbReference>
<protein>
    <submittedName>
        <fullName evidence="1">Uncharacterized protein</fullName>
    </submittedName>
</protein>
<dbReference type="EMBL" id="UYYB01003971">
    <property type="protein sequence ID" value="VDM66883.1"/>
    <property type="molecule type" value="Genomic_DNA"/>
</dbReference>
<gene>
    <name evidence="1" type="ORF">SVUK_LOCUS1881</name>
</gene>
<dbReference type="InterPro" id="IPR026082">
    <property type="entry name" value="ABCA"/>
</dbReference>
<dbReference type="InterPro" id="IPR027417">
    <property type="entry name" value="P-loop_NTPase"/>
</dbReference>
<dbReference type="Gene3D" id="3.40.50.300">
    <property type="entry name" value="P-loop containing nucleotide triphosphate hydrolases"/>
    <property type="match status" value="1"/>
</dbReference>
<evidence type="ECO:0000313" key="2">
    <source>
        <dbReference type="Proteomes" id="UP000270094"/>
    </source>
</evidence>
<sequence length="162" mass="18250">MPTMGMELTTSLFTWNMIREAQRSGQAVLFTTCLAEECEMIADRVGIMSGGRILKISRISELKEKYGKHMVLEVYPTTYSDRAEVLASISNKFPNYAALPGDVLNPERLRWKVGFGRLGSATLLLGIYCHPFELQVAYVSMIPSALCWNEFFSMSIALSCYR</sequence>
<dbReference type="AlphaFoldDB" id="A0A3P7IG93"/>
<accession>A0A3P7IG93</accession>
<evidence type="ECO:0000313" key="1">
    <source>
        <dbReference type="EMBL" id="VDM66883.1"/>
    </source>
</evidence>
<organism evidence="1 2">
    <name type="scientific">Strongylus vulgaris</name>
    <name type="common">Blood worm</name>
    <dbReference type="NCBI Taxonomy" id="40348"/>
    <lineage>
        <taxon>Eukaryota</taxon>
        <taxon>Metazoa</taxon>
        <taxon>Ecdysozoa</taxon>
        <taxon>Nematoda</taxon>
        <taxon>Chromadorea</taxon>
        <taxon>Rhabditida</taxon>
        <taxon>Rhabditina</taxon>
        <taxon>Rhabditomorpha</taxon>
        <taxon>Strongyloidea</taxon>
        <taxon>Strongylidae</taxon>
        <taxon>Strongylus</taxon>
    </lineage>
</organism>
<dbReference type="PANTHER" id="PTHR19229:SF250">
    <property type="entry name" value="ABC TRANSPORTER DOMAIN-CONTAINING PROTEIN-RELATED"/>
    <property type="match status" value="1"/>
</dbReference>
<reference evidence="1 2" key="1">
    <citation type="submission" date="2018-11" db="EMBL/GenBank/DDBJ databases">
        <authorList>
            <consortium name="Pathogen Informatics"/>
        </authorList>
    </citation>
    <scope>NUCLEOTIDE SEQUENCE [LARGE SCALE GENOMIC DNA]</scope>
</reference>
<dbReference type="GO" id="GO:0005319">
    <property type="term" value="F:lipid transporter activity"/>
    <property type="evidence" value="ECO:0007669"/>
    <property type="project" value="TreeGrafter"/>
</dbReference>